<dbReference type="PANTHER" id="PTHR47371">
    <property type="entry name" value="LIPOTEICHOIC ACID SYNTHASE"/>
    <property type="match status" value="1"/>
</dbReference>
<name>A0ABW3PSM6_9LACO</name>
<keyword evidence="4" id="KW-1003">Cell membrane</keyword>
<dbReference type="SUPFAM" id="SSF53649">
    <property type="entry name" value="Alkaline phosphatase-like"/>
    <property type="match status" value="1"/>
</dbReference>
<dbReference type="InterPro" id="IPR000917">
    <property type="entry name" value="Sulfatase_N"/>
</dbReference>
<evidence type="ECO:0000256" key="1">
    <source>
        <dbReference type="ARBA" id="ARBA00004651"/>
    </source>
</evidence>
<dbReference type="PANTHER" id="PTHR47371:SF3">
    <property type="entry name" value="PHOSPHOGLYCEROL TRANSFERASE I"/>
    <property type="match status" value="1"/>
</dbReference>
<dbReference type="InterPro" id="IPR050448">
    <property type="entry name" value="OpgB/LTA_synthase_biosynth"/>
</dbReference>
<gene>
    <name evidence="10" type="ORF">ACFQ22_09055</name>
</gene>
<reference evidence="11" key="1">
    <citation type="journal article" date="2019" name="Int. J. Syst. Evol. Microbiol.">
        <title>The Global Catalogue of Microorganisms (GCM) 10K type strain sequencing project: providing services to taxonomists for standard genome sequencing and annotation.</title>
        <authorList>
            <consortium name="The Broad Institute Genomics Platform"/>
            <consortium name="The Broad Institute Genome Sequencing Center for Infectious Disease"/>
            <person name="Wu L."/>
            <person name="Ma J."/>
        </authorList>
    </citation>
    <scope>NUCLEOTIDE SEQUENCE [LARGE SCALE GENOMIC DNA]</scope>
    <source>
        <strain evidence="11">CCUG 71848</strain>
    </source>
</reference>
<evidence type="ECO:0000256" key="4">
    <source>
        <dbReference type="ARBA" id="ARBA00022475"/>
    </source>
</evidence>
<dbReference type="GO" id="GO:0016740">
    <property type="term" value="F:transferase activity"/>
    <property type="evidence" value="ECO:0007669"/>
    <property type="project" value="UniProtKB-KW"/>
</dbReference>
<dbReference type="InterPro" id="IPR017850">
    <property type="entry name" value="Alkaline_phosphatase_core_sf"/>
</dbReference>
<comment type="caution">
    <text evidence="10">The sequence shown here is derived from an EMBL/GenBank/DDBJ whole genome shotgun (WGS) entry which is preliminary data.</text>
</comment>
<sequence length="707" mass="80574">MVTIRLRSLNRKSISRLNLVWLLTVLMWLKMFLAYLMDFSLGVKGFYQWLILLSNPVAGTLLIMSLSLYIKRPMIFKITALLLDAANTLLLYVNVIYFREFSDFVTLNTVLGYSKISNGLGMSSLALTEPHDLFYWLDLVILGGVLLTNLVKVSPDPVPMKAAFAVSSLAVCLVGLNLTMSELDRPQLLSRTFDRKYLVKYLGIDGFSTDNLFQTAHTSEIRAKANRSRLSGIKEFVDRHQAKANPAYFGLAKGKNVIVIHLESFQQFLIGDKVEGQTVTPFLNRLFHSRQTISYDNFFHQVGEGKTSDAENMLEDGTFGLPEGSLFTQLGDTQTFQSAPAILGQNQHYTSAVFHGDVPSFWNRNNVYKNMGYQYFFSANDFDTAGDRSIGYGLKDKLLFKDSIKYLQHLQQPFYVKYITLTNHFPFDLDSQDTNFKTPNTGDAVVNNYFKTAHYLDQSVHEFFRFLKKSGLSSNTMVVLYGDHYGLSNQENLALSKTFSQDPKHFKKLFGKHGWQHWSNWDNAQLQRVPLMIHLPKYHRGHVSHQYGGEIDVLPTILHLLGIKTTSYMQFGTDLLSPAHSQVVSFRNRDFVTPTFSQIGNVIYDQSGTPITPQGKQLTRVKRARRLAHQRLDNSDVLNSENLLRFNHPNGFKAVNPAHYHYTNQLKQELRLEKRSGHRSTSLASKWHRSLIALYHTDAPEAGRADQ</sequence>
<comment type="pathway">
    <text evidence="2">Cell wall biogenesis; lipoteichoic acid biosynthesis.</text>
</comment>
<dbReference type="Proteomes" id="UP001597156">
    <property type="component" value="Unassembled WGS sequence"/>
</dbReference>
<feature type="transmembrane region" description="Helical" evidence="8">
    <location>
        <begin position="49"/>
        <end position="69"/>
    </location>
</feature>
<keyword evidence="6 8" id="KW-1133">Transmembrane helix</keyword>
<accession>A0ABW3PSM6</accession>
<comment type="subcellular location">
    <subcellularLocation>
        <location evidence="1">Cell membrane</location>
        <topology evidence="1">Multi-pass membrane protein</topology>
    </subcellularLocation>
</comment>
<organism evidence="10 11">
    <name type="scientific">Lentilactobacillus raoultii</name>
    <dbReference type="NCBI Taxonomy" id="1987503"/>
    <lineage>
        <taxon>Bacteria</taxon>
        <taxon>Bacillati</taxon>
        <taxon>Bacillota</taxon>
        <taxon>Bacilli</taxon>
        <taxon>Lactobacillales</taxon>
        <taxon>Lactobacillaceae</taxon>
        <taxon>Lentilactobacillus</taxon>
    </lineage>
</organism>
<evidence type="ECO:0000256" key="5">
    <source>
        <dbReference type="ARBA" id="ARBA00022692"/>
    </source>
</evidence>
<dbReference type="PIRSF" id="PIRSF005091">
    <property type="entry name" value="Mmb_sulf_HI1246"/>
    <property type="match status" value="1"/>
</dbReference>
<feature type="transmembrane region" description="Helical" evidence="8">
    <location>
        <begin position="163"/>
        <end position="180"/>
    </location>
</feature>
<dbReference type="InterPro" id="IPR012160">
    <property type="entry name" value="LtaS-like"/>
</dbReference>
<evidence type="ECO:0000313" key="11">
    <source>
        <dbReference type="Proteomes" id="UP001597156"/>
    </source>
</evidence>
<dbReference type="Pfam" id="PF00884">
    <property type="entry name" value="Sulfatase"/>
    <property type="match status" value="1"/>
</dbReference>
<dbReference type="EC" id="2.7.8.-" evidence="10"/>
<dbReference type="EMBL" id="JBHTLH010000031">
    <property type="protein sequence ID" value="MFD1125496.1"/>
    <property type="molecule type" value="Genomic_DNA"/>
</dbReference>
<evidence type="ECO:0000256" key="2">
    <source>
        <dbReference type="ARBA" id="ARBA00004936"/>
    </source>
</evidence>
<comment type="similarity">
    <text evidence="3">Belongs to the LTA synthase family.</text>
</comment>
<keyword evidence="11" id="KW-1185">Reference proteome</keyword>
<feature type="transmembrane region" description="Helical" evidence="8">
    <location>
        <begin position="20"/>
        <end position="37"/>
    </location>
</feature>
<keyword evidence="10" id="KW-0808">Transferase</keyword>
<dbReference type="Gene3D" id="3.30.1120.170">
    <property type="match status" value="1"/>
</dbReference>
<keyword evidence="5 8" id="KW-0812">Transmembrane</keyword>
<evidence type="ECO:0000256" key="6">
    <source>
        <dbReference type="ARBA" id="ARBA00022989"/>
    </source>
</evidence>
<evidence type="ECO:0000313" key="10">
    <source>
        <dbReference type="EMBL" id="MFD1125496.1"/>
    </source>
</evidence>
<feature type="transmembrane region" description="Helical" evidence="8">
    <location>
        <begin position="81"/>
        <end position="98"/>
    </location>
</feature>
<protein>
    <submittedName>
        <fullName evidence="10">LTA synthase family protein</fullName>
        <ecNumber evidence="10">2.7.8.-</ecNumber>
    </submittedName>
</protein>
<feature type="domain" description="Sulfatase N-terminal" evidence="9">
    <location>
        <begin position="255"/>
        <end position="563"/>
    </location>
</feature>
<evidence type="ECO:0000256" key="3">
    <source>
        <dbReference type="ARBA" id="ARBA00009983"/>
    </source>
</evidence>
<evidence type="ECO:0000256" key="7">
    <source>
        <dbReference type="ARBA" id="ARBA00023136"/>
    </source>
</evidence>
<dbReference type="RefSeq" id="WP_225419116.1">
    <property type="nucleotide sequence ID" value="NZ_JBHTLH010000031.1"/>
</dbReference>
<feature type="transmembrane region" description="Helical" evidence="8">
    <location>
        <begin position="133"/>
        <end position="151"/>
    </location>
</feature>
<evidence type="ECO:0000256" key="8">
    <source>
        <dbReference type="SAM" id="Phobius"/>
    </source>
</evidence>
<evidence type="ECO:0000259" key="9">
    <source>
        <dbReference type="Pfam" id="PF00884"/>
    </source>
</evidence>
<dbReference type="Gene3D" id="3.40.720.10">
    <property type="entry name" value="Alkaline Phosphatase, subunit A"/>
    <property type="match status" value="1"/>
</dbReference>
<dbReference type="CDD" id="cd16015">
    <property type="entry name" value="LTA_synthase"/>
    <property type="match status" value="1"/>
</dbReference>
<keyword evidence="7 8" id="KW-0472">Membrane</keyword>
<proteinExistence type="inferred from homology"/>